<feature type="compositionally biased region" description="Low complexity" evidence="5">
    <location>
        <begin position="1"/>
        <end position="13"/>
    </location>
</feature>
<keyword evidence="2 4" id="KW-0238">DNA-binding</keyword>
<evidence type="ECO:0000256" key="1">
    <source>
        <dbReference type="ARBA" id="ARBA00023015"/>
    </source>
</evidence>
<dbReference type="PANTHER" id="PTHR30055">
    <property type="entry name" value="HTH-TYPE TRANSCRIPTIONAL REGULATOR RUTR"/>
    <property type="match status" value="1"/>
</dbReference>
<protein>
    <submittedName>
        <fullName evidence="7">DUF1956 domain-containing protein</fullName>
    </submittedName>
</protein>
<dbReference type="GO" id="GO:0003700">
    <property type="term" value="F:DNA-binding transcription factor activity"/>
    <property type="evidence" value="ECO:0007669"/>
    <property type="project" value="TreeGrafter"/>
</dbReference>
<dbReference type="SUPFAM" id="SSF46689">
    <property type="entry name" value="Homeodomain-like"/>
    <property type="match status" value="1"/>
</dbReference>
<evidence type="ECO:0000256" key="4">
    <source>
        <dbReference type="PROSITE-ProRule" id="PRU00335"/>
    </source>
</evidence>
<dbReference type="InterPro" id="IPR001647">
    <property type="entry name" value="HTH_TetR"/>
</dbReference>
<evidence type="ECO:0000256" key="3">
    <source>
        <dbReference type="ARBA" id="ARBA00023163"/>
    </source>
</evidence>
<accession>A0A6L6PXF2</accession>
<evidence type="ECO:0000259" key="6">
    <source>
        <dbReference type="PROSITE" id="PS50977"/>
    </source>
</evidence>
<name>A0A6L6PXF2_9BURK</name>
<feature type="DNA-binding region" description="H-T-H motif" evidence="4">
    <location>
        <begin position="44"/>
        <end position="63"/>
    </location>
</feature>
<dbReference type="SUPFAM" id="SSF48498">
    <property type="entry name" value="Tetracyclin repressor-like, C-terminal domain"/>
    <property type="match status" value="1"/>
</dbReference>
<reference evidence="7 8" key="1">
    <citation type="submission" date="2019-11" db="EMBL/GenBank/DDBJ databases">
        <title>Type strains purchased from KCTC, JCM and DSMZ.</title>
        <authorList>
            <person name="Lu H."/>
        </authorList>
    </citation>
    <scope>NUCLEOTIDE SEQUENCE [LARGE SCALE GENOMIC DNA]</scope>
    <source>
        <strain evidence="7 8">KCTC 42409</strain>
    </source>
</reference>
<sequence length="225" mass="24324">MTTVPTKPTAAPRRAARSDGDATRQHILDIAGQVFAERGFADATSKEICARAEVNMASVNYHFGSRGELYEAVLVEAHHHLLQPEAMLAIAQAAGDPRDKLRAVLARIVDHVTGPRAHWGSRVVMRELLSPTEHAPVLVHKAIAPKAKILLGIASDILGLPATHPGVQRALFFMMSPCLAMLVAPRELRTGVLPAIASDADVLLEDLLAYALAGMEAIARRYRQQ</sequence>
<gene>
    <name evidence="7" type="ORF">GM668_07420</name>
</gene>
<dbReference type="Pfam" id="PF00440">
    <property type="entry name" value="TetR_N"/>
    <property type="match status" value="1"/>
</dbReference>
<dbReference type="RefSeq" id="WP_155438308.1">
    <property type="nucleotide sequence ID" value="NZ_WNLA01000003.1"/>
</dbReference>
<dbReference type="Gene3D" id="1.10.10.60">
    <property type="entry name" value="Homeodomain-like"/>
    <property type="match status" value="1"/>
</dbReference>
<dbReference type="Proteomes" id="UP000484015">
    <property type="component" value="Unassembled WGS sequence"/>
</dbReference>
<keyword evidence="1" id="KW-0805">Transcription regulation</keyword>
<dbReference type="InterPro" id="IPR015292">
    <property type="entry name" value="Tscrpt_reg_YbiH_C"/>
</dbReference>
<dbReference type="GO" id="GO:0000976">
    <property type="term" value="F:transcription cis-regulatory region binding"/>
    <property type="evidence" value="ECO:0007669"/>
    <property type="project" value="TreeGrafter"/>
</dbReference>
<dbReference type="OrthoDB" id="2356263at2"/>
<feature type="region of interest" description="Disordered" evidence="5">
    <location>
        <begin position="1"/>
        <end position="22"/>
    </location>
</feature>
<dbReference type="PANTHER" id="PTHR30055:SF234">
    <property type="entry name" value="HTH-TYPE TRANSCRIPTIONAL REGULATOR BETI"/>
    <property type="match status" value="1"/>
</dbReference>
<dbReference type="EMBL" id="WNLA01000003">
    <property type="protein sequence ID" value="MTW01916.1"/>
    <property type="molecule type" value="Genomic_DNA"/>
</dbReference>
<dbReference type="PRINTS" id="PR00455">
    <property type="entry name" value="HTHTETR"/>
</dbReference>
<dbReference type="Gene3D" id="1.10.357.10">
    <property type="entry name" value="Tetracycline Repressor, domain 2"/>
    <property type="match status" value="1"/>
</dbReference>
<evidence type="ECO:0000256" key="5">
    <source>
        <dbReference type="SAM" id="MobiDB-lite"/>
    </source>
</evidence>
<evidence type="ECO:0000313" key="7">
    <source>
        <dbReference type="EMBL" id="MTW01916.1"/>
    </source>
</evidence>
<evidence type="ECO:0000256" key="2">
    <source>
        <dbReference type="ARBA" id="ARBA00023125"/>
    </source>
</evidence>
<comment type="caution">
    <text evidence="7">The sequence shown here is derived from an EMBL/GenBank/DDBJ whole genome shotgun (WGS) entry which is preliminary data.</text>
</comment>
<dbReference type="Pfam" id="PF09209">
    <property type="entry name" value="CecR_C"/>
    <property type="match status" value="1"/>
</dbReference>
<dbReference type="PROSITE" id="PS50977">
    <property type="entry name" value="HTH_TETR_2"/>
    <property type="match status" value="1"/>
</dbReference>
<keyword evidence="3" id="KW-0804">Transcription</keyword>
<dbReference type="AlphaFoldDB" id="A0A6L6PXF2"/>
<organism evidence="7 8">
    <name type="scientific">Pseudoduganella ginsengisoli</name>
    <dbReference type="NCBI Taxonomy" id="1462440"/>
    <lineage>
        <taxon>Bacteria</taxon>
        <taxon>Pseudomonadati</taxon>
        <taxon>Pseudomonadota</taxon>
        <taxon>Betaproteobacteria</taxon>
        <taxon>Burkholderiales</taxon>
        <taxon>Oxalobacteraceae</taxon>
        <taxon>Telluria group</taxon>
        <taxon>Pseudoduganella</taxon>
    </lineage>
</organism>
<dbReference type="InterPro" id="IPR009057">
    <property type="entry name" value="Homeodomain-like_sf"/>
</dbReference>
<proteinExistence type="predicted"/>
<evidence type="ECO:0000313" key="8">
    <source>
        <dbReference type="Proteomes" id="UP000484015"/>
    </source>
</evidence>
<feature type="domain" description="HTH tetR-type" evidence="6">
    <location>
        <begin position="21"/>
        <end position="81"/>
    </location>
</feature>
<dbReference type="InterPro" id="IPR050109">
    <property type="entry name" value="HTH-type_TetR-like_transc_reg"/>
</dbReference>
<keyword evidence="8" id="KW-1185">Reference proteome</keyword>
<dbReference type="InterPro" id="IPR036271">
    <property type="entry name" value="Tet_transcr_reg_TetR-rel_C_sf"/>
</dbReference>